<dbReference type="PATRIC" id="fig|1408189.4.peg.74"/>
<reference evidence="1 2" key="1">
    <citation type="submission" date="2013-10" db="EMBL/GenBank/DDBJ databases">
        <title>Complete genome sequence of Corynebacterium lactis DSM 45799(T), isolated from raw cow milk.</title>
        <authorList>
            <person name="Ruckert C."/>
            <person name="Albersmeier A."/>
            <person name="Lipski A."/>
            <person name="Kalinowski J."/>
        </authorList>
    </citation>
    <scope>NUCLEOTIDE SEQUENCE [LARGE SCALE GENOMIC DNA]</scope>
    <source>
        <strain evidence="1 2">RW2-5</strain>
    </source>
</reference>
<keyword evidence="2" id="KW-1185">Reference proteome</keyword>
<proteinExistence type="predicted"/>
<evidence type="ECO:0000313" key="2">
    <source>
        <dbReference type="Proteomes" id="UP000058446"/>
    </source>
</evidence>
<dbReference type="EMBL" id="CP006841">
    <property type="protein sequence ID" value="ALA66440.1"/>
    <property type="molecule type" value="Genomic_DNA"/>
</dbReference>
<dbReference type="Proteomes" id="UP000058446">
    <property type="component" value="Chromosome"/>
</dbReference>
<organism evidence="1 2">
    <name type="scientific">Corynebacterium lactis RW2-5</name>
    <dbReference type="NCBI Taxonomy" id="1408189"/>
    <lineage>
        <taxon>Bacteria</taxon>
        <taxon>Bacillati</taxon>
        <taxon>Actinomycetota</taxon>
        <taxon>Actinomycetes</taxon>
        <taxon>Mycobacteriales</taxon>
        <taxon>Corynebacteriaceae</taxon>
        <taxon>Corynebacterium</taxon>
    </lineage>
</organism>
<accession>A0A0K2GXD2</accession>
<protein>
    <recommendedName>
        <fullName evidence="3">DUF3800 domain-containing protein</fullName>
    </recommendedName>
</protein>
<evidence type="ECO:0008006" key="3">
    <source>
        <dbReference type="Google" id="ProtNLM"/>
    </source>
</evidence>
<dbReference type="KEGG" id="clw:CLAC_00360"/>
<dbReference type="AlphaFoldDB" id="A0A0K2GXD2"/>
<dbReference type="RefSeq" id="WP_053411228.1">
    <property type="nucleotide sequence ID" value="NZ_CP006841.1"/>
</dbReference>
<dbReference type="OrthoDB" id="3255134at2"/>
<gene>
    <name evidence="1" type="ORF">CLAC_00360</name>
</gene>
<evidence type="ECO:0000313" key="1">
    <source>
        <dbReference type="EMBL" id="ALA66440.1"/>
    </source>
</evidence>
<name>A0A0K2GXD2_9CORY</name>
<sequence length="193" mass="22007">MESSFVAFIDESRAFRPQGQKVYMVCAALVEVERISGIRADLESLLLPGQKKLHWTDENIKRKLAIARQIGEIGNMNAIVSHYGDESGQEERFRRKCLEQIYFELEEMGICRVVMEGRSKKQDAQDRAHIVALQQKGVVPSIRIEHERGGDEPLLWIPDAVLGALNLRHKGQRECWDLLAESIVLQKKTPESL</sequence>
<dbReference type="STRING" id="1408189.CLAC_00360"/>